<dbReference type="Gene3D" id="3.90.70.10">
    <property type="entry name" value="Cysteine proteinases"/>
    <property type="match status" value="1"/>
</dbReference>
<dbReference type="InterPro" id="IPR013201">
    <property type="entry name" value="Prot_inhib_I29"/>
</dbReference>
<dbReference type="PANTHER" id="PTHR12411">
    <property type="entry name" value="CYSTEINE PROTEASE FAMILY C1-RELATED"/>
    <property type="match status" value="1"/>
</dbReference>
<dbReference type="SMART" id="SM00848">
    <property type="entry name" value="Inhibitor_I29"/>
    <property type="match status" value="1"/>
</dbReference>
<protein>
    <recommendedName>
        <fullName evidence="13">Cysteine protease</fullName>
    </recommendedName>
</protein>
<dbReference type="InterPro" id="IPR025661">
    <property type="entry name" value="Pept_asp_AS"/>
</dbReference>
<dbReference type="PRINTS" id="PR00705">
    <property type="entry name" value="PAPAIN"/>
</dbReference>
<dbReference type="PROSITE" id="PS00640">
    <property type="entry name" value="THIOL_PROTEASE_ASN"/>
    <property type="match status" value="1"/>
</dbReference>
<organism evidence="11 12">
    <name type="scientific">Canna indica</name>
    <name type="common">Indian-shot</name>
    <dbReference type="NCBI Taxonomy" id="4628"/>
    <lineage>
        <taxon>Eukaryota</taxon>
        <taxon>Viridiplantae</taxon>
        <taxon>Streptophyta</taxon>
        <taxon>Embryophyta</taxon>
        <taxon>Tracheophyta</taxon>
        <taxon>Spermatophyta</taxon>
        <taxon>Magnoliopsida</taxon>
        <taxon>Liliopsida</taxon>
        <taxon>Zingiberales</taxon>
        <taxon>Cannaceae</taxon>
        <taxon>Canna</taxon>
    </lineage>
</organism>
<evidence type="ECO:0000256" key="3">
    <source>
        <dbReference type="ARBA" id="ARBA00022729"/>
    </source>
</evidence>
<feature type="signal peptide" evidence="8">
    <location>
        <begin position="1"/>
        <end position="15"/>
    </location>
</feature>
<evidence type="ECO:0000313" key="11">
    <source>
        <dbReference type="EMBL" id="WOL11310.1"/>
    </source>
</evidence>
<keyword evidence="4" id="KW-0378">Hydrolase</keyword>
<dbReference type="PROSITE" id="PS00139">
    <property type="entry name" value="THIOL_PROTEASE_CYS"/>
    <property type="match status" value="1"/>
</dbReference>
<name>A0AAQ3QKD4_9LILI</name>
<evidence type="ECO:0000313" key="12">
    <source>
        <dbReference type="Proteomes" id="UP001327560"/>
    </source>
</evidence>
<dbReference type="FunFam" id="3.90.70.10:FF:000023">
    <property type="entry name" value="Senescence-specific cysteine protease SAG39"/>
    <property type="match status" value="1"/>
</dbReference>
<dbReference type="CDD" id="cd02248">
    <property type="entry name" value="Peptidase_C1A"/>
    <property type="match status" value="1"/>
</dbReference>
<keyword evidence="2" id="KW-0645">Protease</keyword>
<evidence type="ECO:0000259" key="9">
    <source>
        <dbReference type="SMART" id="SM00645"/>
    </source>
</evidence>
<dbReference type="AlphaFoldDB" id="A0AAQ3QKD4"/>
<evidence type="ECO:0000259" key="10">
    <source>
        <dbReference type="SMART" id="SM00848"/>
    </source>
</evidence>
<dbReference type="InterPro" id="IPR038765">
    <property type="entry name" value="Papain-like_cys_pep_sf"/>
</dbReference>
<evidence type="ECO:0000256" key="6">
    <source>
        <dbReference type="ARBA" id="ARBA00023157"/>
    </source>
</evidence>
<evidence type="ECO:0000256" key="5">
    <source>
        <dbReference type="ARBA" id="ARBA00022807"/>
    </source>
</evidence>
<dbReference type="InterPro" id="IPR025660">
    <property type="entry name" value="Pept_his_AS"/>
</dbReference>
<dbReference type="GO" id="GO:0008234">
    <property type="term" value="F:cysteine-type peptidase activity"/>
    <property type="evidence" value="ECO:0007669"/>
    <property type="project" value="UniProtKB-KW"/>
</dbReference>
<dbReference type="PROSITE" id="PS00639">
    <property type="entry name" value="THIOL_PROTEASE_HIS"/>
    <property type="match status" value="1"/>
</dbReference>
<evidence type="ECO:0000256" key="4">
    <source>
        <dbReference type="ARBA" id="ARBA00022801"/>
    </source>
</evidence>
<feature type="compositionally biased region" description="Polar residues" evidence="7">
    <location>
        <begin position="348"/>
        <end position="359"/>
    </location>
</feature>
<evidence type="ECO:0008006" key="13">
    <source>
        <dbReference type="Google" id="ProtNLM"/>
    </source>
</evidence>
<keyword evidence="5" id="KW-0788">Thiol protease</keyword>
<keyword evidence="12" id="KW-1185">Reference proteome</keyword>
<dbReference type="InterPro" id="IPR013128">
    <property type="entry name" value="Peptidase_C1A"/>
</dbReference>
<evidence type="ECO:0000256" key="7">
    <source>
        <dbReference type="SAM" id="MobiDB-lite"/>
    </source>
</evidence>
<dbReference type="SMART" id="SM00645">
    <property type="entry name" value="Pept_C1"/>
    <property type="match status" value="1"/>
</dbReference>
<evidence type="ECO:0000256" key="1">
    <source>
        <dbReference type="ARBA" id="ARBA00008455"/>
    </source>
</evidence>
<reference evidence="11 12" key="1">
    <citation type="submission" date="2023-10" db="EMBL/GenBank/DDBJ databases">
        <title>Chromosome-scale genome assembly provides insights into flower coloration mechanisms of Canna indica.</title>
        <authorList>
            <person name="Li C."/>
        </authorList>
    </citation>
    <scope>NUCLEOTIDE SEQUENCE [LARGE SCALE GENOMIC DNA]</scope>
    <source>
        <tissue evidence="11">Flower</tissue>
    </source>
</reference>
<evidence type="ECO:0000256" key="8">
    <source>
        <dbReference type="SAM" id="SignalP"/>
    </source>
</evidence>
<dbReference type="InterPro" id="IPR000668">
    <property type="entry name" value="Peptidase_C1A_C"/>
</dbReference>
<keyword evidence="3 8" id="KW-0732">Signal</keyword>
<evidence type="ECO:0000256" key="2">
    <source>
        <dbReference type="ARBA" id="ARBA00022670"/>
    </source>
</evidence>
<feature type="region of interest" description="Disordered" evidence="7">
    <location>
        <begin position="348"/>
        <end position="373"/>
    </location>
</feature>
<dbReference type="EMBL" id="CP136895">
    <property type="protein sequence ID" value="WOL11310.1"/>
    <property type="molecule type" value="Genomic_DNA"/>
</dbReference>
<dbReference type="Proteomes" id="UP001327560">
    <property type="component" value="Chromosome 6"/>
</dbReference>
<feature type="domain" description="Peptidase C1A papain C-terminal" evidence="9">
    <location>
        <begin position="129"/>
        <end position="347"/>
    </location>
</feature>
<dbReference type="InterPro" id="IPR039417">
    <property type="entry name" value="Peptidase_C1A_papain-like"/>
</dbReference>
<dbReference type="GO" id="GO:0006508">
    <property type="term" value="P:proteolysis"/>
    <property type="evidence" value="ECO:0007669"/>
    <property type="project" value="UniProtKB-KW"/>
</dbReference>
<dbReference type="SUPFAM" id="SSF54001">
    <property type="entry name" value="Cysteine proteinases"/>
    <property type="match status" value="1"/>
</dbReference>
<feature type="chain" id="PRO_5042866025" description="Cysteine protease" evidence="8">
    <location>
        <begin position="16"/>
        <end position="373"/>
    </location>
</feature>
<feature type="domain" description="Cathepsin propeptide inhibitor" evidence="10">
    <location>
        <begin position="42"/>
        <end position="97"/>
    </location>
</feature>
<sequence length="373" mass="41627">MLGVLLLANIAISLALTMPTTIEGIHFTEKDLASEESLWNLYERWRSHHTVSRDLDDKHRRFNVFKENVMFIHESNKEAKPYKLKLNKFGDMTTEEFRRTYAGSKIDHHRMLQGSDLRGKFTYEKADDLPSSIDWREKGAVNAVKNQGTCGSCWAFSAVGAVEGINQIKTKELVSLSEQELMDCDKGYNQGCYGGLMTYAFKYMKKSGGIRTEKDYPYLGLDGQKCKSRKKKSRLVVIDGHENVPTNDEDALLKAVAHQPVSVAIEASGPSFQFYSEGVFTGSCGTALDHGVVAVGYGETQDGTKYWIVRNSWGADWGEKGYVRMKRGVSSGSPGLCGIARLASYPVKTSPNPKPNVTINEDEDYSPDLKDEL</sequence>
<dbReference type="InterPro" id="IPR000169">
    <property type="entry name" value="Pept_cys_AS"/>
</dbReference>
<gene>
    <name evidence="11" type="ORF">Cni_G20072</name>
</gene>
<accession>A0AAQ3QKD4</accession>
<keyword evidence="6" id="KW-1015">Disulfide bond</keyword>
<dbReference type="Pfam" id="PF00112">
    <property type="entry name" value="Peptidase_C1"/>
    <property type="match status" value="1"/>
</dbReference>
<dbReference type="Pfam" id="PF08246">
    <property type="entry name" value="Inhibitor_I29"/>
    <property type="match status" value="1"/>
</dbReference>
<comment type="similarity">
    <text evidence="1">Belongs to the peptidase C1 family.</text>
</comment>
<proteinExistence type="inferred from homology"/>